<dbReference type="AlphaFoldDB" id="C8S3U7"/>
<name>C8S3U7_9RHOB</name>
<proteinExistence type="predicted"/>
<dbReference type="STRING" id="371731.Rsw2DRAFT_2725"/>
<evidence type="ECO:0000313" key="3">
    <source>
        <dbReference type="Proteomes" id="UP000010121"/>
    </source>
</evidence>
<evidence type="ECO:0000256" key="1">
    <source>
        <dbReference type="SAM" id="MobiDB-lite"/>
    </source>
</evidence>
<accession>C8S3U7</accession>
<dbReference type="RefSeq" id="WP_008031888.1">
    <property type="nucleotide sequence ID" value="NZ_ACYY01000021.1"/>
</dbReference>
<feature type="region of interest" description="Disordered" evidence="1">
    <location>
        <begin position="1"/>
        <end position="42"/>
    </location>
</feature>
<dbReference type="EMBL" id="ACYY01000021">
    <property type="protein sequence ID" value="EEW24316.1"/>
    <property type="molecule type" value="Genomic_DNA"/>
</dbReference>
<dbReference type="Proteomes" id="UP000010121">
    <property type="component" value="Unassembled WGS sequence"/>
</dbReference>
<evidence type="ECO:0000313" key="2">
    <source>
        <dbReference type="EMBL" id="EEW24316.1"/>
    </source>
</evidence>
<reference evidence="2 3" key="1">
    <citation type="submission" date="2009-08" db="EMBL/GenBank/DDBJ databases">
        <title>The draft genome of Rhodobacter sp. SW2.</title>
        <authorList>
            <consortium name="US DOE Joint Genome Institute (JGI-PGF)"/>
            <person name="Lucas S."/>
            <person name="Copeland A."/>
            <person name="Lapidus A."/>
            <person name="Glavina del Rio T."/>
            <person name="Tice H."/>
            <person name="Bruce D."/>
            <person name="Goodwin L."/>
            <person name="Pitluck S."/>
            <person name="Larimer F."/>
            <person name="Land M.L."/>
            <person name="Hauser L."/>
            <person name="Emerson D."/>
        </authorList>
    </citation>
    <scope>NUCLEOTIDE SEQUENCE [LARGE SCALE GENOMIC DNA]</scope>
    <source>
        <strain evidence="2 3">SW2</strain>
    </source>
</reference>
<protein>
    <submittedName>
        <fullName evidence="2">Uncharacterized protein</fullName>
    </submittedName>
</protein>
<comment type="caution">
    <text evidence="2">The sequence shown here is derived from an EMBL/GenBank/DDBJ whole genome shotgun (WGS) entry which is preliminary data.</text>
</comment>
<gene>
    <name evidence="2" type="ORF">Rsw2DRAFT_2725</name>
</gene>
<keyword evidence="3" id="KW-1185">Reference proteome</keyword>
<organism evidence="2 3">
    <name type="scientific">Rhodobacter ferrooxidans</name>
    <dbReference type="NCBI Taxonomy" id="371731"/>
    <lineage>
        <taxon>Bacteria</taxon>
        <taxon>Pseudomonadati</taxon>
        <taxon>Pseudomonadota</taxon>
        <taxon>Alphaproteobacteria</taxon>
        <taxon>Rhodobacterales</taxon>
        <taxon>Rhodobacter group</taxon>
        <taxon>Rhodobacter</taxon>
    </lineage>
</organism>
<feature type="compositionally biased region" description="Low complexity" evidence="1">
    <location>
        <begin position="8"/>
        <end position="34"/>
    </location>
</feature>
<sequence>MPKSPVKAAPQQGSAQPSQQQGQQSAPVQQGDQPVFRDWAAI</sequence>